<dbReference type="Gene3D" id="3.40.50.300">
    <property type="entry name" value="P-loop containing nucleotide triphosphate hydrolases"/>
    <property type="match status" value="1"/>
</dbReference>
<dbReference type="SMART" id="SM00382">
    <property type="entry name" value="AAA"/>
    <property type="match status" value="1"/>
</dbReference>
<evidence type="ECO:0000256" key="5">
    <source>
        <dbReference type="ARBA" id="ARBA00022840"/>
    </source>
</evidence>
<dbReference type="Pfam" id="PF00005">
    <property type="entry name" value="ABC_tran"/>
    <property type="match status" value="1"/>
</dbReference>
<dbReference type="GO" id="GO:0005524">
    <property type="term" value="F:ATP binding"/>
    <property type="evidence" value="ECO:0007669"/>
    <property type="project" value="UniProtKB-KW"/>
</dbReference>
<accession>A0A4R3Y6N5</accession>
<dbReference type="InterPro" id="IPR017871">
    <property type="entry name" value="ABC_transporter-like_CS"/>
</dbReference>
<keyword evidence="3" id="KW-0472">Membrane</keyword>
<organism evidence="7 8">
    <name type="scientific">Sulfurirhabdus autotrophica</name>
    <dbReference type="NCBI Taxonomy" id="1706046"/>
    <lineage>
        <taxon>Bacteria</taxon>
        <taxon>Pseudomonadati</taxon>
        <taxon>Pseudomonadota</taxon>
        <taxon>Betaproteobacteria</taxon>
        <taxon>Nitrosomonadales</taxon>
        <taxon>Sulfuricellaceae</taxon>
        <taxon>Sulfurirhabdus</taxon>
    </lineage>
</organism>
<keyword evidence="8" id="KW-1185">Reference proteome</keyword>
<evidence type="ECO:0000256" key="3">
    <source>
        <dbReference type="ARBA" id="ARBA00022475"/>
    </source>
</evidence>
<dbReference type="EMBL" id="SMCO01000008">
    <property type="protein sequence ID" value="TCV85883.1"/>
    <property type="molecule type" value="Genomic_DNA"/>
</dbReference>
<gene>
    <name evidence="7" type="ORF">EDC63_10891</name>
</gene>
<evidence type="ECO:0000259" key="6">
    <source>
        <dbReference type="PROSITE" id="PS50893"/>
    </source>
</evidence>
<keyword evidence="5 7" id="KW-0067">ATP-binding</keyword>
<comment type="caution">
    <text evidence="7">The sequence shown here is derived from an EMBL/GenBank/DDBJ whole genome shotgun (WGS) entry which is preliminary data.</text>
</comment>
<evidence type="ECO:0000313" key="7">
    <source>
        <dbReference type="EMBL" id="TCV85883.1"/>
    </source>
</evidence>
<dbReference type="PROSITE" id="PS00211">
    <property type="entry name" value="ABC_TRANSPORTER_1"/>
    <property type="match status" value="1"/>
</dbReference>
<comment type="similarity">
    <text evidence="1">Belongs to the ABC transporter superfamily.</text>
</comment>
<reference evidence="7 8" key="1">
    <citation type="submission" date="2019-03" db="EMBL/GenBank/DDBJ databases">
        <title>Genomic Encyclopedia of Type Strains, Phase IV (KMG-IV): sequencing the most valuable type-strain genomes for metagenomic binning, comparative biology and taxonomic classification.</title>
        <authorList>
            <person name="Goeker M."/>
        </authorList>
    </citation>
    <scope>NUCLEOTIDE SEQUENCE [LARGE SCALE GENOMIC DNA]</scope>
    <source>
        <strain evidence="7 8">DSM 100309</strain>
    </source>
</reference>
<keyword evidence="4" id="KW-0547">Nucleotide-binding</keyword>
<name>A0A4R3Y6N5_9PROT</name>
<dbReference type="InterPro" id="IPR027417">
    <property type="entry name" value="P-loop_NTPase"/>
</dbReference>
<evidence type="ECO:0000313" key="8">
    <source>
        <dbReference type="Proteomes" id="UP000295367"/>
    </source>
</evidence>
<dbReference type="PANTHER" id="PTHR42794:SF2">
    <property type="entry name" value="ABC TRANSPORTER ATP-BINDING PROTEIN"/>
    <property type="match status" value="1"/>
</dbReference>
<keyword evidence="2" id="KW-0813">Transport</keyword>
<protein>
    <submittedName>
        <fullName evidence="7">Iron complex transport system ATP-binding protein</fullName>
    </submittedName>
</protein>
<proteinExistence type="inferred from homology"/>
<sequence length="254" mass="27652">MTLSAENLTLGYSGKSLYQNLNVTMLPGECWGILGRNGCGKSTLLHALGGLIKPLSGSVSIQGNPVASLPRITLAQTMGLLLQEESSLFSGTVLDYVRFGRFPHNGSLAGRDELGEALVQNALEQMELNALALRLVGTLSGGERQRVRIAMLLAQSPVIYGLDEPLLHLDICHQATAMKLLRDLAATQRKTVVMVLHDTLWASRYCDNVLLLYENGNALSGAAKDLLSKDNLEELYGCKMQALIIDKEVHYVPY</sequence>
<dbReference type="Proteomes" id="UP000295367">
    <property type="component" value="Unassembled WGS sequence"/>
</dbReference>
<evidence type="ECO:0000256" key="4">
    <source>
        <dbReference type="ARBA" id="ARBA00022741"/>
    </source>
</evidence>
<dbReference type="RefSeq" id="WP_124946603.1">
    <property type="nucleotide sequence ID" value="NZ_BHVT01000037.1"/>
</dbReference>
<dbReference type="AlphaFoldDB" id="A0A4R3Y6N5"/>
<dbReference type="OrthoDB" id="5296765at2"/>
<keyword evidence="3" id="KW-1003">Cell membrane</keyword>
<evidence type="ECO:0000256" key="2">
    <source>
        <dbReference type="ARBA" id="ARBA00022448"/>
    </source>
</evidence>
<dbReference type="InterPro" id="IPR003439">
    <property type="entry name" value="ABC_transporter-like_ATP-bd"/>
</dbReference>
<evidence type="ECO:0000256" key="1">
    <source>
        <dbReference type="ARBA" id="ARBA00005417"/>
    </source>
</evidence>
<dbReference type="InterPro" id="IPR003593">
    <property type="entry name" value="AAA+_ATPase"/>
</dbReference>
<feature type="domain" description="ABC transporter" evidence="6">
    <location>
        <begin position="3"/>
        <end position="239"/>
    </location>
</feature>
<dbReference type="FunFam" id="3.40.50.300:FF:000134">
    <property type="entry name" value="Iron-enterobactin ABC transporter ATP-binding protein"/>
    <property type="match status" value="1"/>
</dbReference>
<dbReference type="CDD" id="cd03214">
    <property type="entry name" value="ABC_Iron-Siderophores_B12_Hemin"/>
    <property type="match status" value="1"/>
</dbReference>
<dbReference type="PANTHER" id="PTHR42794">
    <property type="entry name" value="HEMIN IMPORT ATP-BINDING PROTEIN HMUV"/>
    <property type="match status" value="1"/>
</dbReference>
<dbReference type="SUPFAM" id="SSF52540">
    <property type="entry name" value="P-loop containing nucleoside triphosphate hydrolases"/>
    <property type="match status" value="1"/>
</dbReference>
<dbReference type="PROSITE" id="PS50893">
    <property type="entry name" value="ABC_TRANSPORTER_2"/>
    <property type="match status" value="1"/>
</dbReference>
<dbReference type="GO" id="GO:0016887">
    <property type="term" value="F:ATP hydrolysis activity"/>
    <property type="evidence" value="ECO:0007669"/>
    <property type="project" value="InterPro"/>
</dbReference>